<dbReference type="PANTHER" id="PTHR30146">
    <property type="entry name" value="LACI-RELATED TRANSCRIPTIONAL REPRESSOR"/>
    <property type="match status" value="1"/>
</dbReference>
<keyword evidence="6" id="KW-1185">Reference proteome</keyword>
<organism evidence="5 6">
    <name type="scientific">Carnobacterium inhibens</name>
    <dbReference type="NCBI Taxonomy" id="147709"/>
    <lineage>
        <taxon>Bacteria</taxon>
        <taxon>Bacillati</taxon>
        <taxon>Bacillota</taxon>
        <taxon>Bacilli</taxon>
        <taxon>Lactobacillales</taxon>
        <taxon>Carnobacteriaceae</taxon>
        <taxon>Carnobacterium</taxon>
    </lineage>
</organism>
<dbReference type="InterPro" id="IPR046335">
    <property type="entry name" value="LacI/GalR-like_sensor"/>
</dbReference>
<dbReference type="PROSITE" id="PS50932">
    <property type="entry name" value="HTH_LACI_2"/>
    <property type="match status" value="1"/>
</dbReference>
<dbReference type="SMART" id="SM00354">
    <property type="entry name" value="HTH_LACI"/>
    <property type="match status" value="1"/>
</dbReference>
<reference evidence="5 6" key="1">
    <citation type="journal article" date="2020" name="Microorganisms">
        <title>New Insight into Antimicrobial Compounds from Food and Marine-Sourced Carnobacterium Species through Phenotype and Genome Analyses.</title>
        <authorList>
            <person name="Begrem S."/>
            <person name="Ivaniuk F."/>
            <person name="Gigout-Chevalier F."/>
            <person name="Kolypczuk L."/>
            <person name="Bonnetot S."/>
            <person name="Leroi F."/>
            <person name="Grovel O."/>
            <person name="Delbarre-Ladrat C."/>
            <person name="Passerini D."/>
        </authorList>
    </citation>
    <scope>NUCLEOTIDE SEQUENCE [LARGE SCALE GENOMIC DNA]</scope>
    <source>
        <strain evidence="5 6">MIP2551</strain>
    </source>
</reference>
<dbReference type="CDD" id="cd01392">
    <property type="entry name" value="HTH_LacI"/>
    <property type="match status" value="1"/>
</dbReference>
<gene>
    <name evidence="5" type="ORF">GLO26_01245</name>
</gene>
<evidence type="ECO:0000259" key="4">
    <source>
        <dbReference type="PROSITE" id="PS50932"/>
    </source>
</evidence>
<accession>A0ABR7TAH3</accession>
<dbReference type="PANTHER" id="PTHR30146:SF154">
    <property type="entry name" value="TRANSCRIPTION REGULATOR, MEMBER OF GALR FAMILY"/>
    <property type="match status" value="1"/>
</dbReference>
<name>A0ABR7TAH3_9LACT</name>
<dbReference type="Pfam" id="PF13377">
    <property type="entry name" value="Peripla_BP_3"/>
    <property type="match status" value="1"/>
</dbReference>
<dbReference type="CDD" id="cd01542">
    <property type="entry name" value="PBP1_TreR-like"/>
    <property type="match status" value="1"/>
</dbReference>
<evidence type="ECO:0000313" key="6">
    <source>
        <dbReference type="Proteomes" id="UP000638836"/>
    </source>
</evidence>
<evidence type="ECO:0000256" key="2">
    <source>
        <dbReference type="ARBA" id="ARBA00023125"/>
    </source>
</evidence>
<dbReference type="PRINTS" id="PR00036">
    <property type="entry name" value="HTHLACI"/>
</dbReference>
<evidence type="ECO:0000313" key="5">
    <source>
        <dbReference type="EMBL" id="MBC9824454.1"/>
    </source>
</evidence>
<feature type="domain" description="HTH lacI-type" evidence="4">
    <location>
        <begin position="2"/>
        <end position="55"/>
    </location>
</feature>
<dbReference type="InterPro" id="IPR028082">
    <property type="entry name" value="Peripla_BP_I"/>
</dbReference>
<evidence type="ECO:0000256" key="1">
    <source>
        <dbReference type="ARBA" id="ARBA00023015"/>
    </source>
</evidence>
<keyword evidence="2 5" id="KW-0238">DNA-binding</keyword>
<dbReference type="RefSeq" id="WP_034537420.1">
    <property type="nucleotide sequence ID" value="NZ_WNJQ01000001.1"/>
</dbReference>
<evidence type="ECO:0000256" key="3">
    <source>
        <dbReference type="ARBA" id="ARBA00023163"/>
    </source>
</evidence>
<dbReference type="SUPFAM" id="SSF53822">
    <property type="entry name" value="Periplasmic binding protein-like I"/>
    <property type="match status" value="1"/>
</dbReference>
<comment type="caution">
    <text evidence="5">The sequence shown here is derived from an EMBL/GenBank/DDBJ whole genome shotgun (WGS) entry which is preliminary data.</text>
</comment>
<dbReference type="EMBL" id="WNJQ01000001">
    <property type="protein sequence ID" value="MBC9824454.1"/>
    <property type="molecule type" value="Genomic_DNA"/>
</dbReference>
<protein>
    <submittedName>
        <fullName evidence="5">LacI family DNA-binding transcriptional regulator</fullName>
    </submittedName>
</protein>
<dbReference type="Gene3D" id="3.40.50.2300">
    <property type="match status" value="2"/>
</dbReference>
<dbReference type="GO" id="GO:0003677">
    <property type="term" value="F:DNA binding"/>
    <property type="evidence" value="ECO:0007669"/>
    <property type="project" value="UniProtKB-KW"/>
</dbReference>
<dbReference type="InterPro" id="IPR000843">
    <property type="entry name" value="HTH_LacI"/>
</dbReference>
<proteinExistence type="predicted"/>
<dbReference type="Pfam" id="PF00356">
    <property type="entry name" value="LacI"/>
    <property type="match status" value="1"/>
</dbReference>
<dbReference type="Proteomes" id="UP000638836">
    <property type="component" value="Unassembled WGS sequence"/>
</dbReference>
<keyword evidence="3" id="KW-0804">Transcription</keyword>
<sequence>MVTIKDIAHKAGVAKSTVSRYLNGGSVSKKTKAKLDEIVNETGYAPNTFAQSLKAKKTNMIGTIIPRLDSFATNTILASIDEELRNKQYQLIITNTNQNVKREVENIYTLAKQKVDGIILLATVVTPAHRKAIAEVNIPVLLLGQSAEGLNTIVHQEYEAGYKLGSYATELGHKDFLYFTVLEEDQAVGQLRSKGVLEALKKNSDTTIEIVEANFSFSKAYEKAMNVLATTSATYVLCATDNIALAVMKAAHTLGLSIPTDFSLSGFGGYEVTSIVTPTITTVKYPYKQLGTLSVTNLIKLIEGEDSISNLELPNILVKRESTIAYENPSI</sequence>
<keyword evidence="1" id="KW-0805">Transcription regulation</keyword>
<dbReference type="Gene3D" id="1.10.260.40">
    <property type="entry name" value="lambda repressor-like DNA-binding domains"/>
    <property type="match status" value="1"/>
</dbReference>
<dbReference type="InterPro" id="IPR010982">
    <property type="entry name" value="Lambda_DNA-bd_dom_sf"/>
</dbReference>
<dbReference type="SUPFAM" id="SSF47413">
    <property type="entry name" value="lambda repressor-like DNA-binding domains"/>
    <property type="match status" value="1"/>
</dbReference>